<dbReference type="Proteomes" id="UP000641954">
    <property type="component" value="Unassembled WGS sequence"/>
</dbReference>
<evidence type="ECO:0000313" key="1">
    <source>
        <dbReference type="EMBL" id="MBD2543004.1"/>
    </source>
</evidence>
<comment type="caution">
    <text evidence="1">The sequence shown here is derived from an EMBL/GenBank/DDBJ whole genome shotgun (WGS) entry which is preliminary data.</text>
</comment>
<evidence type="ECO:0000313" key="2">
    <source>
        <dbReference type="Proteomes" id="UP000641954"/>
    </source>
</evidence>
<sequence>MKSSVGFNRLALLAREFIPWRLMWFIHLKNAVRNRVSILMLVGWERLSQETRFRRRRNRGKKPGFYDIGLLVAKVI</sequence>
<dbReference type="RefSeq" id="WP_190877270.1">
    <property type="nucleotide sequence ID" value="NZ_JACJSK010000004.1"/>
</dbReference>
<name>A0ABR8E849_9CYAN</name>
<organism evidence="1 2">
    <name type="scientific">Planktothricoides raciborskii FACHB-1370</name>
    <dbReference type="NCBI Taxonomy" id="2949576"/>
    <lineage>
        <taxon>Bacteria</taxon>
        <taxon>Bacillati</taxon>
        <taxon>Cyanobacteriota</taxon>
        <taxon>Cyanophyceae</taxon>
        <taxon>Oscillatoriophycideae</taxon>
        <taxon>Oscillatoriales</taxon>
        <taxon>Oscillatoriaceae</taxon>
        <taxon>Planktothricoides</taxon>
    </lineage>
</organism>
<reference evidence="1 2" key="1">
    <citation type="journal article" date="2020" name="ISME J.">
        <title>Comparative genomics reveals insights into cyanobacterial evolution and habitat adaptation.</title>
        <authorList>
            <person name="Chen M.Y."/>
            <person name="Teng W.K."/>
            <person name="Zhao L."/>
            <person name="Hu C.X."/>
            <person name="Zhou Y.K."/>
            <person name="Han B.P."/>
            <person name="Song L.R."/>
            <person name="Shu W.S."/>
        </authorList>
    </citation>
    <scope>NUCLEOTIDE SEQUENCE [LARGE SCALE GENOMIC DNA]</scope>
    <source>
        <strain evidence="1 2">FACHB-1370</strain>
    </source>
</reference>
<protein>
    <recommendedName>
        <fullName evidence="3">Transposase</fullName>
    </recommendedName>
</protein>
<dbReference type="EMBL" id="JACJSK010000004">
    <property type="protein sequence ID" value="MBD2543004.1"/>
    <property type="molecule type" value="Genomic_DNA"/>
</dbReference>
<accession>A0ABR8E849</accession>
<evidence type="ECO:0008006" key="3">
    <source>
        <dbReference type="Google" id="ProtNLM"/>
    </source>
</evidence>
<proteinExistence type="predicted"/>
<keyword evidence="2" id="KW-1185">Reference proteome</keyword>
<gene>
    <name evidence="1" type="ORF">H6G72_03880</name>
</gene>